<evidence type="ECO:0000256" key="1">
    <source>
        <dbReference type="ARBA" id="ARBA00005323"/>
    </source>
</evidence>
<protein>
    <recommendedName>
        <fullName evidence="3">D-serine dehydratase-like domain-containing protein</fullName>
    </recommendedName>
</protein>
<dbReference type="Pfam" id="PF14031">
    <property type="entry name" value="D-ser_dehydrat"/>
    <property type="match status" value="1"/>
</dbReference>
<name>A0A7V5UF11_CALAY</name>
<dbReference type="Gene3D" id="3.20.20.10">
    <property type="entry name" value="Alanine racemase"/>
    <property type="match status" value="1"/>
</dbReference>
<dbReference type="EMBL" id="DROD01000457">
    <property type="protein sequence ID" value="HHJ52905.1"/>
    <property type="molecule type" value="Genomic_DNA"/>
</dbReference>
<evidence type="ECO:0000313" key="4">
    <source>
        <dbReference type="EMBL" id="HHJ52905.1"/>
    </source>
</evidence>
<dbReference type="Gene3D" id="2.40.37.20">
    <property type="entry name" value="D-serine dehydratase-like domain"/>
    <property type="match status" value="1"/>
</dbReference>
<keyword evidence="2" id="KW-0456">Lyase</keyword>
<sequence length="376" mass="41756">MSNHLMPFGKQELNRLHRQIETPALVISAERLERNLRTMQQIADQNGCALRPHTKTHKSPDFARRQIELGAKGITVAKLSEAETMRQAGIDDIFIANQITQPLKFARLRKLHQSSRIIVGLDSVQQIKLLEKEFAPGPKPLKVRIEIDSGLKRCGVTVGLTLVELAREVARRPWLELEGIFTHAGQVYRAQSWQEAEQIGRQEAETMSRAKRLLEENGIAIRTVSVGSTPTAPFSAAHPDVNEIRPGNYIFLDAMQMHIHGVPAERCSLFVLATTVSQPEPDRLIIDAGSKALHTDGAALTGHYGVVVNLPATIDRLSEEHGVLALRLEQPVPPGQPVLIIPNHACVVANLFDRYHLVDERLRIQTVPISARGKSQ</sequence>
<accession>A0A7V5UF11</accession>
<evidence type="ECO:0000259" key="3">
    <source>
        <dbReference type="SMART" id="SM01119"/>
    </source>
</evidence>
<comment type="similarity">
    <text evidence="1">Belongs to the DSD1 family.</text>
</comment>
<feature type="domain" description="D-serine dehydratase-like" evidence="3">
    <location>
        <begin position="268"/>
        <end position="359"/>
    </location>
</feature>
<comment type="caution">
    <text evidence="4">The sequence shown here is derived from an EMBL/GenBank/DDBJ whole genome shotgun (WGS) entry which is preliminary data.</text>
</comment>
<dbReference type="Proteomes" id="UP000886124">
    <property type="component" value="Unassembled WGS sequence"/>
</dbReference>
<proteinExistence type="inferred from homology"/>
<dbReference type="InterPro" id="IPR042208">
    <property type="entry name" value="D-ser_dehydrat-like_sf"/>
</dbReference>
<dbReference type="InterPro" id="IPR001608">
    <property type="entry name" value="Ala_racemase_N"/>
</dbReference>
<dbReference type="SMART" id="SM01119">
    <property type="entry name" value="D-ser_dehydrat"/>
    <property type="match status" value="1"/>
</dbReference>
<gene>
    <name evidence="4" type="ORF">ENJ89_06900</name>
</gene>
<dbReference type="GO" id="GO:0036088">
    <property type="term" value="P:D-serine catabolic process"/>
    <property type="evidence" value="ECO:0007669"/>
    <property type="project" value="TreeGrafter"/>
</dbReference>
<dbReference type="InterPro" id="IPR051466">
    <property type="entry name" value="D-amino_acid_metab_enzyme"/>
</dbReference>
<dbReference type="PANTHER" id="PTHR28004">
    <property type="entry name" value="ZGC:162816-RELATED"/>
    <property type="match status" value="1"/>
</dbReference>
<organism evidence="4">
    <name type="scientific">Caldithrix abyssi</name>
    <dbReference type="NCBI Taxonomy" id="187145"/>
    <lineage>
        <taxon>Bacteria</taxon>
        <taxon>Pseudomonadati</taxon>
        <taxon>Calditrichota</taxon>
        <taxon>Calditrichia</taxon>
        <taxon>Calditrichales</taxon>
        <taxon>Calditrichaceae</taxon>
        <taxon>Caldithrix</taxon>
    </lineage>
</organism>
<dbReference type="Pfam" id="PF01168">
    <property type="entry name" value="Ala_racemase_N"/>
    <property type="match status" value="1"/>
</dbReference>
<evidence type="ECO:0000256" key="2">
    <source>
        <dbReference type="ARBA" id="ARBA00023239"/>
    </source>
</evidence>
<dbReference type="PANTHER" id="PTHR28004:SF2">
    <property type="entry name" value="D-SERINE DEHYDRATASE"/>
    <property type="match status" value="1"/>
</dbReference>
<dbReference type="InterPro" id="IPR026956">
    <property type="entry name" value="D-ser_dehydrat-like_dom"/>
</dbReference>
<dbReference type="AlphaFoldDB" id="A0A7V5UF11"/>
<dbReference type="InterPro" id="IPR029066">
    <property type="entry name" value="PLP-binding_barrel"/>
</dbReference>
<dbReference type="GO" id="GO:0008721">
    <property type="term" value="F:D-serine ammonia-lyase activity"/>
    <property type="evidence" value="ECO:0007669"/>
    <property type="project" value="TreeGrafter"/>
</dbReference>
<reference evidence="4" key="1">
    <citation type="journal article" date="2020" name="mSystems">
        <title>Genome- and Community-Level Interaction Insights into Carbon Utilization and Element Cycling Functions of Hydrothermarchaeota in Hydrothermal Sediment.</title>
        <authorList>
            <person name="Zhou Z."/>
            <person name="Liu Y."/>
            <person name="Xu W."/>
            <person name="Pan J."/>
            <person name="Luo Z.H."/>
            <person name="Li M."/>
        </authorList>
    </citation>
    <scope>NUCLEOTIDE SEQUENCE [LARGE SCALE GENOMIC DNA]</scope>
    <source>
        <strain evidence="4">HyVt-527</strain>
    </source>
</reference>
<dbReference type="SUPFAM" id="SSF51419">
    <property type="entry name" value="PLP-binding barrel"/>
    <property type="match status" value="1"/>
</dbReference>